<organism evidence="2 3">
    <name type="scientific">Auraticoccus monumenti</name>
    <dbReference type="NCBI Taxonomy" id="675864"/>
    <lineage>
        <taxon>Bacteria</taxon>
        <taxon>Bacillati</taxon>
        <taxon>Actinomycetota</taxon>
        <taxon>Actinomycetes</taxon>
        <taxon>Propionibacteriales</taxon>
        <taxon>Propionibacteriaceae</taxon>
        <taxon>Auraticoccus</taxon>
    </lineage>
</organism>
<dbReference type="Pfam" id="PF12697">
    <property type="entry name" value="Abhydrolase_6"/>
    <property type="match status" value="1"/>
</dbReference>
<dbReference type="SUPFAM" id="SSF53474">
    <property type="entry name" value="alpha/beta-Hydrolases"/>
    <property type="match status" value="1"/>
</dbReference>
<dbReference type="InterPro" id="IPR029058">
    <property type="entry name" value="AB_hydrolase_fold"/>
</dbReference>
<dbReference type="STRING" id="675864.SAMN04489747_2086"/>
<dbReference type="OrthoDB" id="3396704at2"/>
<dbReference type="GO" id="GO:0003824">
    <property type="term" value="F:catalytic activity"/>
    <property type="evidence" value="ECO:0007669"/>
    <property type="project" value="UniProtKB-ARBA"/>
</dbReference>
<dbReference type="AlphaFoldDB" id="A0A1G6YUG7"/>
<keyword evidence="3" id="KW-1185">Reference proteome</keyword>
<evidence type="ECO:0000313" key="2">
    <source>
        <dbReference type="EMBL" id="SDD93287.1"/>
    </source>
</evidence>
<protein>
    <submittedName>
        <fullName evidence="2">Pimeloyl-ACP methyl ester carboxylesterase</fullName>
    </submittedName>
</protein>
<proteinExistence type="predicted"/>
<feature type="domain" description="AB hydrolase-1" evidence="1">
    <location>
        <begin position="36"/>
        <end position="266"/>
    </location>
</feature>
<dbReference type="RefSeq" id="WP_157677059.1">
    <property type="nucleotide sequence ID" value="NZ_LT629688.1"/>
</dbReference>
<reference evidence="2 3" key="1">
    <citation type="submission" date="2016-10" db="EMBL/GenBank/DDBJ databases">
        <authorList>
            <person name="de Groot N.N."/>
        </authorList>
    </citation>
    <scope>NUCLEOTIDE SEQUENCE [LARGE SCALE GENOMIC DNA]</scope>
    <source>
        <strain evidence="2 3">MON 2.2</strain>
    </source>
</reference>
<gene>
    <name evidence="2" type="ORF">SAMN04489747_2086</name>
</gene>
<evidence type="ECO:0000313" key="3">
    <source>
        <dbReference type="Proteomes" id="UP000198546"/>
    </source>
</evidence>
<name>A0A1G6YUG7_9ACTN</name>
<sequence length="275" mass="29347">MEITRERAERVPTRLGSLSVRRLGSGVPTVLWSSMFVDSHTWDRMLPLLLGGAPGREYLLVDPPGLGRSDPLERRSSIAEAAGAARDVLDTLGVTEPADWVGNAFGGHVGYQLATDPAAVRSLVAVSAPTEPVPPALRRQIAVLHPLLRVAGPVGPVRRAVVSAMLTDASAGDEDVRGVVLDSLDRPTRVSLSRALRSYIIDRADVTDRLPRIHVPCLFVASDDRGDWSPEDARRAASLAPAATALTISGARTLIPLEQPAALADAVLAFWSTLR</sequence>
<dbReference type="Proteomes" id="UP000198546">
    <property type="component" value="Chromosome i"/>
</dbReference>
<dbReference type="PANTHER" id="PTHR43798">
    <property type="entry name" value="MONOACYLGLYCEROL LIPASE"/>
    <property type="match status" value="1"/>
</dbReference>
<dbReference type="InterPro" id="IPR000073">
    <property type="entry name" value="AB_hydrolase_1"/>
</dbReference>
<dbReference type="InterPro" id="IPR050266">
    <property type="entry name" value="AB_hydrolase_sf"/>
</dbReference>
<accession>A0A1G6YUG7</accession>
<dbReference type="EMBL" id="LT629688">
    <property type="protein sequence ID" value="SDD93287.1"/>
    <property type="molecule type" value="Genomic_DNA"/>
</dbReference>
<dbReference type="Gene3D" id="3.40.50.1820">
    <property type="entry name" value="alpha/beta hydrolase"/>
    <property type="match status" value="1"/>
</dbReference>
<evidence type="ECO:0000259" key="1">
    <source>
        <dbReference type="Pfam" id="PF12697"/>
    </source>
</evidence>